<reference evidence="1 2" key="1">
    <citation type="journal article" date="2014" name="Genome Announc.">
        <title>Draft Genome Sequence of Propane- and Butane-Oxidizing Actinobacterium Rhodococcus ruber IEGM 231.</title>
        <authorList>
            <person name="Ivshina I.B."/>
            <person name="Kuyukina M.S."/>
            <person name="Krivoruchko A.V."/>
            <person name="Barbe V."/>
            <person name="Fischer C."/>
        </authorList>
    </citation>
    <scope>NUCLEOTIDE SEQUENCE [LARGE SCALE GENOMIC DNA]</scope>
</reference>
<dbReference type="AlphaFoldDB" id="A0A098BLW9"/>
<evidence type="ECO:0000313" key="1">
    <source>
        <dbReference type="EMBL" id="CDZ89683.1"/>
    </source>
</evidence>
<proteinExistence type="predicted"/>
<dbReference type="EMBL" id="CCSD01000066">
    <property type="protein sequence ID" value="CDZ89683.1"/>
    <property type="molecule type" value="Genomic_DNA"/>
</dbReference>
<accession>A0A098BLW9</accession>
<protein>
    <submittedName>
        <fullName evidence="1">Uncharacterized protein</fullName>
    </submittedName>
</protein>
<dbReference type="Proteomes" id="UP000042997">
    <property type="component" value="Unassembled WGS sequence"/>
</dbReference>
<gene>
    <name evidence="1" type="ORF">RHRU231_540030</name>
</gene>
<dbReference type="RefSeq" id="WP_225222946.1">
    <property type="nucleotide sequence ID" value="NZ_CP023714.1"/>
</dbReference>
<organism evidence="1 2">
    <name type="scientific">Rhodococcus ruber</name>
    <dbReference type="NCBI Taxonomy" id="1830"/>
    <lineage>
        <taxon>Bacteria</taxon>
        <taxon>Bacillati</taxon>
        <taxon>Actinomycetota</taxon>
        <taxon>Actinomycetes</taxon>
        <taxon>Mycobacteriales</taxon>
        <taxon>Nocardiaceae</taxon>
        <taxon>Rhodococcus</taxon>
    </lineage>
</organism>
<sequence>MKRLVAAVFGCTALTLAVPATANAAPGSVDDIPSLLGAALNCNFLDGGSSKCGVIPTPPPGAFPAASATDVPLAAVSDPEPAVDWEHVWFHEQCRFAPLTPKCVVHNVVETVTTGSAGNRDTPFASS</sequence>
<name>A0A098BLW9_9NOCA</name>
<evidence type="ECO:0000313" key="2">
    <source>
        <dbReference type="Proteomes" id="UP000042997"/>
    </source>
</evidence>